<dbReference type="EMBL" id="JBHUCM010000045">
    <property type="protein sequence ID" value="MFD1545026.1"/>
    <property type="molecule type" value="Genomic_DNA"/>
</dbReference>
<keyword evidence="1" id="KW-0175">Coiled coil</keyword>
<gene>
    <name evidence="2" type="ORF">ACFSJ0_48845</name>
</gene>
<keyword evidence="3" id="KW-1185">Reference proteome</keyword>
<reference evidence="3" key="1">
    <citation type="journal article" date="2019" name="Int. J. Syst. Evol. Microbiol.">
        <title>The Global Catalogue of Microorganisms (GCM) 10K type strain sequencing project: providing services to taxonomists for standard genome sequencing and annotation.</title>
        <authorList>
            <consortium name="The Broad Institute Genomics Platform"/>
            <consortium name="The Broad Institute Genome Sequencing Center for Infectious Disease"/>
            <person name="Wu L."/>
            <person name="Ma J."/>
        </authorList>
    </citation>
    <scope>NUCLEOTIDE SEQUENCE [LARGE SCALE GENOMIC DNA]</scope>
    <source>
        <strain evidence="3">CGMCC 1.15399</strain>
    </source>
</reference>
<accession>A0ABW4GSD6</accession>
<sequence>MTIERSHDQARELSLEVERKALQDHLTEALRPMTRQELREVVDRLCGPGTADAVLTERRRQAEEAHRMVQQLWDERYRDDPTGAARAEARVRRTRERITAQTEQIAQARAARLTSRSDCADMS</sequence>
<evidence type="ECO:0000256" key="1">
    <source>
        <dbReference type="SAM" id="Coils"/>
    </source>
</evidence>
<protein>
    <submittedName>
        <fullName evidence="2">Uncharacterized protein</fullName>
    </submittedName>
</protein>
<evidence type="ECO:0000313" key="2">
    <source>
        <dbReference type="EMBL" id="MFD1545026.1"/>
    </source>
</evidence>
<organism evidence="2 3">
    <name type="scientific">Nonomuraea guangzhouensis</name>
    <dbReference type="NCBI Taxonomy" id="1291555"/>
    <lineage>
        <taxon>Bacteria</taxon>
        <taxon>Bacillati</taxon>
        <taxon>Actinomycetota</taxon>
        <taxon>Actinomycetes</taxon>
        <taxon>Streptosporangiales</taxon>
        <taxon>Streptosporangiaceae</taxon>
        <taxon>Nonomuraea</taxon>
    </lineage>
</organism>
<comment type="caution">
    <text evidence="2">The sequence shown here is derived from an EMBL/GenBank/DDBJ whole genome shotgun (WGS) entry which is preliminary data.</text>
</comment>
<name>A0ABW4GSD6_9ACTN</name>
<dbReference type="Proteomes" id="UP001597097">
    <property type="component" value="Unassembled WGS sequence"/>
</dbReference>
<evidence type="ECO:0000313" key="3">
    <source>
        <dbReference type="Proteomes" id="UP001597097"/>
    </source>
</evidence>
<dbReference type="RefSeq" id="WP_219528989.1">
    <property type="nucleotide sequence ID" value="NZ_JAHKRM010000005.1"/>
</dbReference>
<feature type="coiled-coil region" evidence="1">
    <location>
        <begin position="84"/>
        <end position="111"/>
    </location>
</feature>
<proteinExistence type="predicted"/>